<dbReference type="Pfam" id="PF13175">
    <property type="entry name" value="AAA_15"/>
    <property type="match status" value="1"/>
</dbReference>
<accession>A0AAV5G7U6</accession>
<evidence type="ECO:0000259" key="2">
    <source>
        <dbReference type="Pfam" id="PF13175"/>
    </source>
</evidence>
<dbReference type="InterPro" id="IPR027417">
    <property type="entry name" value="P-loop_NTPase"/>
</dbReference>
<gene>
    <name evidence="3" type="ORF">CAT723_12960</name>
</gene>
<dbReference type="InterPro" id="IPR041685">
    <property type="entry name" value="AAA_GajA/Old/RecF-like"/>
</dbReference>
<keyword evidence="1" id="KW-0175">Coiled coil</keyword>
<evidence type="ECO:0000313" key="3">
    <source>
        <dbReference type="EMBL" id="GJN42817.1"/>
    </source>
</evidence>
<dbReference type="Gene3D" id="3.40.50.300">
    <property type="entry name" value="P-loop containing nucleotide triphosphate hydrolases"/>
    <property type="match status" value="2"/>
</dbReference>
<organism evidence="3 4">
    <name type="scientific">Corynebacterium ammoniagenes</name>
    <name type="common">Brevibacterium ammoniagenes</name>
    <dbReference type="NCBI Taxonomy" id="1697"/>
    <lineage>
        <taxon>Bacteria</taxon>
        <taxon>Bacillati</taxon>
        <taxon>Actinomycetota</taxon>
        <taxon>Actinomycetes</taxon>
        <taxon>Mycobacteriales</taxon>
        <taxon>Corynebacteriaceae</taxon>
        <taxon>Corynebacterium</taxon>
    </lineage>
</organism>
<dbReference type="RefSeq" id="WP_003848611.1">
    <property type="nucleotide sequence ID" value="NZ_BQKK01000002.1"/>
</dbReference>
<feature type="coiled-coil region" evidence="1">
    <location>
        <begin position="197"/>
        <end position="376"/>
    </location>
</feature>
<evidence type="ECO:0000313" key="4">
    <source>
        <dbReference type="Proteomes" id="UP001054925"/>
    </source>
</evidence>
<sequence length="889" mass="98811">MRIHSIELKNFRGIKHLNVEEIPDTGVTVIHGRNEAGKTTILQAIDTLIKHKFKSKRAEVRALQPVNADVSPEVAMEFSVGPYRLKLAKRWLRQSSALLEVLSPGHDTYTGEEAESKLDEILDRYLDRNLFAAMFLDQDDLHEGIKAAGISSVAGVLSNQTGEESAQGDDAEATTELMKQVDSDYERYFSLRTGAEAKELKTARQDYTETANELADSRQALAALADYVERFEQAQEQQRDAEAKLPEAKDEVTEYEQQLKNIDGLQAAVDAREKDEKVAQTDLELAQSQLKERRKLREELQTANKNAEDINAAVASAKEKDDAEKEEIKKLNDAVDAARTRVDEARKRAKNSRSQLEQLQDQVKAQELRTKSASVEDYAKQLTEIRTTLEKFGPAISDSDVQRVEKREQDLELNRRLRDAAVAKLVFSADNPQSITVNGQDVEVTSADSSVELTAGLTLKIGDVTARYEPGTGANSAQDLDREIEKLTELYETELEKLGCKNTNEVREKRDTYKELVAQRQQLEIQLDRILDGEDLEQLRVRVAALGESPEVTTENASDEDAIDKARADISAAEEAEESANNDLSNAQAKLKPWEERPAHTALIRIESEAEQALKLKERLAADIENANEKISDAELEGQFQKAEAKVQECKKAVQKAREELDAANPELAQSLAAGAQAQLVNLQKQLRDSENQQNTLTGHIQMQTGVAERVEKAEAAEELARNILESIEHRAAAVRHLREVLLRHQREARERYAAPFAQQLGQLAGRVFNGNVQFHLNDDLVVEKRTLDGVTVGLEDLSGGAKEQMAILTRFAIAQLLSQGGEQGAPVMVDDALGSTDAQRIRLMATLFAEVGKDSQVIVFTCEPSRYDRVPDSTLLDIDQLKASAPIG</sequence>
<feature type="domain" description="Endonuclease GajA/Old nuclease/RecF-like AAA" evidence="2">
    <location>
        <begin position="1"/>
        <end position="383"/>
    </location>
</feature>
<dbReference type="PANTHER" id="PTHR41259">
    <property type="entry name" value="DOUBLE-STRAND BREAK REPAIR RAD50 ATPASE, PUTATIVE-RELATED"/>
    <property type="match status" value="1"/>
</dbReference>
<reference evidence="3" key="1">
    <citation type="submission" date="2021-12" db="EMBL/GenBank/DDBJ databases">
        <title>Draft genome sequence of Corynebacterium ammoniagenes strain T-723.</title>
        <authorList>
            <person name="Matsuzawa M."/>
            <person name="Hiratani M."/>
            <person name="Abe I."/>
            <person name="Tsuji Y."/>
            <person name="Nakamura J."/>
        </authorList>
    </citation>
    <scope>NUCLEOTIDE SEQUENCE</scope>
    <source>
        <strain evidence="3">T-723</strain>
    </source>
</reference>
<dbReference type="PANTHER" id="PTHR41259:SF1">
    <property type="entry name" value="DOUBLE-STRAND BREAK REPAIR RAD50 ATPASE, PUTATIVE-RELATED"/>
    <property type="match status" value="1"/>
</dbReference>
<proteinExistence type="predicted"/>
<feature type="coiled-coil region" evidence="1">
    <location>
        <begin position="477"/>
        <end position="731"/>
    </location>
</feature>
<dbReference type="AlphaFoldDB" id="A0AAV5G7U6"/>
<protein>
    <submittedName>
        <fullName evidence="3">DNA repair ATPase</fullName>
    </submittedName>
</protein>
<evidence type="ECO:0000256" key="1">
    <source>
        <dbReference type="SAM" id="Coils"/>
    </source>
</evidence>
<dbReference type="SUPFAM" id="SSF52540">
    <property type="entry name" value="P-loop containing nucleoside triphosphate hydrolases"/>
    <property type="match status" value="2"/>
</dbReference>
<dbReference type="EMBL" id="BQKK01000002">
    <property type="protein sequence ID" value="GJN42817.1"/>
    <property type="molecule type" value="Genomic_DNA"/>
</dbReference>
<comment type="caution">
    <text evidence="3">The sequence shown here is derived from an EMBL/GenBank/DDBJ whole genome shotgun (WGS) entry which is preliminary data.</text>
</comment>
<name>A0AAV5G7U6_CORAM</name>
<dbReference type="Proteomes" id="UP001054925">
    <property type="component" value="Unassembled WGS sequence"/>
</dbReference>